<dbReference type="PANTHER" id="PTHR43312:SF1">
    <property type="entry name" value="NADP-DEPENDENT OXIDOREDUCTASE DOMAIN-CONTAINING PROTEIN"/>
    <property type="match status" value="1"/>
</dbReference>
<name>A0A6G8ZZQ7_9BRAD</name>
<evidence type="ECO:0000313" key="2">
    <source>
        <dbReference type="EMBL" id="QIP05534.2"/>
    </source>
</evidence>
<dbReference type="SUPFAM" id="SSF51430">
    <property type="entry name" value="NAD(P)-linked oxidoreductase"/>
    <property type="match status" value="1"/>
</dbReference>
<dbReference type="Proteomes" id="UP000500895">
    <property type="component" value="Chromosome"/>
</dbReference>
<dbReference type="PANTHER" id="PTHR43312">
    <property type="entry name" value="D-THREO-ALDOSE 1-DEHYDROGENASE"/>
    <property type="match status" value="1"/>
</dbReference>
<protein>
    <submittedName>
        <fullName evidence="2">Aldo/keto reductase</fullName>
    </submittedName>
</protein>
<proteinExistence type="predicted"/>
<dbReference type="InterPro" id="IPR023210">
    <property type="entry name" value="NADP_OxRdtase_dom"/>
</dbReference>
<dbReference type="EMBL" id="CP050066">
    <property type="protein sequence ID" value="QIP05534.2"/>
    <property type="molecule type" value="Genomic_DNA"/>
</dbReference>
<evidence type="ECO:0000313" key="3">
    <source>
        <dbReference type="Proteomes" id="UP000500895"/>
    </source>
</evidence>
<dbReference type="AlphaFoldDB" id="A0A6G8ZZQ7"/>
<organism evidence="2 3">
    <name type="scientific">Bradyrhizobium symbiodeficiens</name>
    <dbReference type="NCBI Taxonomy" id="1404367"/>
    <lineage>
        <taxon>Bacteria</taxon>
        <taxon>Pseudomonadati</taxon>
        <taxon>Pseudomonadota</taxon>
        <taxon>Alphaproteobacteria</taxon>
        <taxon>Hyphomicrobiales</taxon>
        <taxon>Nitrobacteraceae</taxon>
        <taxon>Bradyrhizobium</taxon>
    </lineage>
</organism>
<evidence type="ECO:0000259" key="1">
    <source>
        <dbReference type="Pfam" id="PF00248"/>
    </source>
</evidence>
<feature type="domain" description="NADP-dependent oxidoreductase" evidence="1">
    <location>
        <begin position="18"/>
        <end position="317"/>
    </location>
</feature>
<accession>A0A6G8ZZQ7</accession>
<dbReference type="Pfam" id="PF00248">
    <property type="entry name" value="Aldo_ket_red"/>
    <property type="match status" value="1"/>
</dbReference>
<sequence length="344" mass="37398">MTGPITPADILPPGMLRLGFGCAGLLHGPGPAESLRLLEAAFDCGITYFDTARMYGNGGAEAVLGALAKGRRDRLIIATKAGITPPDRSLGTKALNRGARLLNRLSPRLAKHLRSPAADYRLGMFALPDLRRSLEKSLKELKTDYIDIFLLHECTETDVSDGEILGLLDLLVAQGKIRAFGIATSVDQAAAIAQSCPELSRIVQVDSNVWNLNIRRLAVRPGDLTITHSTLTTRFRELTSRLRSDPRSASRWKSALGIDALDTQALARLLLAHALHLNQHGAVLFSSYNPSNIRTSVNVAKHGVITAEQIAGLDALIRDNEPALRLEEVHRDYLRVAKPHHISG</sequence>
<dbReference type="InterPro" id="IPR036812">
    <property type="entry name" value="NAD(P)_OxRdtase_dom_sf"/>
</dbReference>
<reference evidence="2 3" key="1">
    <citation type="journal article" date="2020" name="Int. J. Syst. Evol. Microbiol.">
        <title>Description and complete genome sequences of Bradyrhizobium symbiodeficiens sp. nov., a non-symbiotic bacterium associated with legumes native to Canada.</title>
        <authorList>
            <person name="Bromfield E.S.P."/>
            <person name="Cloutier S."/>
            <person name="Nguyen H.D.T."/>
        </authorList>
    </citation>
    <scope>NUCLEOTIDE SEQUENCE [LARGE SCALE GENOMIC DNA]</scope>
    <source>
        <strain evidence="2 3">101S1MB</strain>
    </source>
</reference>
<gene>
    <name evidence="2" type="ORF">HAV00_04375</name>
</gene>
<dbReference type="Gene3D" id="3.20.20.100">
    <property type="entry name" value="NADP-dependent oxidoreductase domain"/>
    <property type="match status" value="1"/>
</dbReference>
<dbReference type="InterPro" id="IPR053135">
    <property type="entry name" value="AKR2_Oxidoreductase"/>
</dbReference>
<dbReference type="RefSeq" id="WP_334265881.1">
    <property type="nucleotide sequence ID" value="NZ_CP050066.2"/>
</dbReference>